<accession>A0A6V7Q6Q0</accession>
<feature type="region of interest" description="Disordered" evidence="2">
    <location>
        <begin position="37"/>
        <end position="66"/>
    </location>
</feature>
<evidence type="ECO:0008006" key="4">
    <source>
        <dbReference type="Google" id="ProtNLM"/>
    </source>
</evidence>
<sequence>MDMNPILALPIRILDLAHWRSRSLLLDLGGTIDVDDQRESKARRNESSSLRSSKKQGRFEDFDPDLDLSSDMKEIIAALQQIREKAQQDGRKKNEETIGSVAAEIRTMLDDTKSKFEKDRQSFLKTLSKSSKECESLLKSEYSKFQATHEKFSREKAAFIHNFKEIFSKFEDEKEKLFSRYEQQRKKEKATLSELEKSCAEKIANAEESLRKKKQDDKTFSFLRKSLGSILESASDDDFGPDE</sequence>
<dbReference type="PANTHER" id="PTHR35295:SF1">
    <property type="entry name" value="DNA LIGASE-LIKE PROTEIN"/>
    <property type="match status" value="1"/>
</dbReference>
<protein>
    <recommendedName>
        <fullName evidence="4">DNA ligase 1</fullName>
    </recommendedName>
</protein>
<organism evidence="3">
    <name type="scientific">Ananas comosus var. bracteatus</name>
    <name type="common">red pineapple</name>
    <dbReference type="NCBI Taxonomy" id="296719"/>
    <lineage>
        <taxon>Eukaryota</taxon>
        <taxon>Viridiplantae</taxon>
        <taxon>Streptophyta</taxon>
        <taxon>Embryophyta</taxon>
        <taxon>Tracheophyta</taxon>
        <taxon>Spermatophyta</taxon>
        <taxon>Magnoliopsida</taxon>
        <taxon>Liliopsida</taxon>
        <taxon>Poales</taxon>
        <taxon>Bromeliaceae</taxon>
        <taxon>Bromelioideae</taxon>
        <taxon>Ananas</taxon>
    </lineage>
</organism>
<evidence type="ECO:0000256" key="2">
    <source>
        <dbReference type="SAM" id="MobiDB-lite"/>
    </source>
</evidence>
<evidence type="ECO:0000256" key="1">
    <source>
        <dbReference type="SAM" id="Coils"/>
    </source>
</evidence>
<dbReference type="AlphaFoldDB" id="A0A6V7Q6Q0"/>
<keyword evidence="1" id="KW-0175">Coiled coil</keyword>
<proteinExistence type="predicted"/>
<gene>
    <name evidence="3" type="ORF">CB5_LOCUS21901</name>
</gene>
<reference evidence="3" key="1">
    <citation type="submission" date="2020-07" db="EMBL/GenBank/DDBJ databases">
        <authorList>
            <person name="Lin J."/>
        </authorList>
    </citation>
    <scope>NUCLEOTIDE SEQUENCE</scope>
</reference>
<feature type="compositionally biased region" description="Basic and acidic residues" evidence="2">
    <location>
        <begin position="37"/>
        <end position="46"/>
    </location>
</feature>
<dbReference type="EMBL" id="LR862133">
    <property type="protein sequence ID" value="CAD1838690.1"/>
    <property type="molecule type" value="Genomic_DNA"/>
</dbReference>
<evidence type="ECO:0000313" key="3">
    <source>
        <dbReference type="EMBL" id="CAD1838690.1"/>
    </source>
</evidence>
<name>A0A6V7Q6Q0_ANACO</name>
<feature type="coiled-coil region" evidence="1">
    <location>
        <begin position="167"/>
        <end position="212"/>
    </location>
</feature>
<dbReference type="PANTHER" id="PTHR35295">
    <property type="entry name" value="DNA LIGASE-LIKE PROTEIN"/>
    <property type="match status" value="1"/>
</dbReference>